<feature type="domain" description="Phasin" evidence="2">
    <location>
        <begin position="155"/>
        <end position="251"/>
    </location>
</feature>
<proteinExistence type="predicted"/>
<gene>
    <name evidence="3" type="ORF">A6F65_02492</name>
</gene>
<dbReference type="InterPro" id="IPR018968">
    <property type="entry name" value="Phasin"/>
</dbReference>
<organism evidence="3 4">
    <name type="scientific">Paraurantiacibacter namhicola</name>
    <dbReference type="NCBI Taxonomy" id="645517"/>
    <lineage>
        <taxon>Bacteria</taxon>
        <taxon>Pseudomonadati</taxon>
        <taxon>Pseudomonadota</taxon>
        <taxon>Alphaproteobacteria</taxon>
        <taxon>Sphingomonadales</taxon>
        <taxon>Erythrobacteraceae</taxon>
        <taxon>Paraurantiacibacter</taxon>
    </lineage>
</organism>
<feature type="region of interest" description="Disordered" evidence="1">
    <location>
        <begin position="1"/>
        <end position="101"/>
    </location>
</feature>
<feature type="compositionally biased region" description="Basic residues" evidence="1">
    <location>
        <begin position="58"/>
        <end position="78"/>
    </location>
</feature>
<dbReference type="Proteomes" id="UP000092698">
    <property type="component" value="Chromosome"/>
</dbReference>
<dbReference type="EMBL" id="CP016545">
    <property type="protein sequence ID" value="ANU08771.1"/>
    <property type="molecule type" value="Genomic_DNA"/>
</dbReference>
<evidence type="ECO:0000313" key="3">
    <source>
        <dbReference type="EMBL" id="ANU08771.1"/>
    </source>
</evidence>
<evidence type="ECO:0000313" key="4">
    <source>
        <dbReference type="Proteomes" id="UP000092698"/>
    </source>
</evidence>
<dbReference type="STRING" id="645517.A6F65_02492"/>
<dbReference type="KEGG" id="anh:A6F65_02492"/>
<feature type="compositionally biased region" description="Basic residues" evidence="1">
    <location>
        <begin position="86"/>
        <end position="98"/>
    </location>
</feature>
<keyword evidence="4" id="KW-1185">Reference proteome</keyword>
<evidence type="ECO:0000256" key="1">
    <source>
        <dbReference type="SAM" id="MobiDB-lite"/>
    </source>
</evidence>
<dbReference type="Pfam" id="PF09361">
    <property type="entry name" value="Phasin_2"/>
    <property type="match status" value="1"/>
</dbReference>
<name>A0A1C7DBS8_9SPHN</name>
<sequence length="264" mass="27577">MADAVDNAEKAYAEASAEAKPVAKPAAAKADAKASPEPKKAEPKTKAATEKAAPKTKAVAKKPAPKKAAAKAPKKKTTRVGVTSAAKRKARVAGRKPAAKPIAAQVDAKSLNELKEKIMAKKTEDFTKTMTTAMTEMQDRAKSAYEKSTEFAGEATEFAKGNVEAVVESGKILSGGMQDMGATVVAEAKSAYKTMTADMKEMAAVKSPTDLFQLQGAILRRNFDAMVQASSKNTEAAMKLANDAFAPISARANVAADKLAKVAA</sequence>
<protein>
    <submittedName>
        <fullName evidence="3">Phasin protein</fullName>
    </submittedName>
</protein>
<dbReference type="OrthoDB" id="8479795at2"/>
<dbReference type="AlphaFoldDB" id="A0A1C7DBS8"/>
<feature type="compositionally biased region" description="Low complexity" evidence="1">
    <location>
        <begin position="13"/>
        <end position="29"/>
    </location>
</feature>
<dbReference type="RefSeq" id="WP_067789377.1">
    <property type="nucleotide sequence ID" value="NZ_CP016545.1"/>
</dbReference>
<evidence type="ECO:0000259" key="2">
    <source>
        <dbReference type="Pfam" id="PF09361"/>
    </source>
</evidence>
<accession>A0A1C7DBS8</accession>
<feature type="compositionally biased region" description="Basic and acidic residues" evidence="1">
    <location>
        <begin position="30"/>
        <end position="53"/>
    </location>
</feature>
<reference evidence="3 4" key="1">
    <citation type="submission" date="2016-07" db="EMBL/GenBank/DDBJ databases">
        <title>Complete genome sequence of Altererythrobacter namhicola JCM 16345T, containing esterase-encoding genes.</title>
        <authorList>
            <person name="Cheng H."/>
            <person name="Wu Y.-H."/>
            <person name="Jian S.-L."/>
            <person name="Huo Y.-Y."/>
            <person name="Wang C.-S."/>
            <person name="Xu X.-W."/>
        </authorList>
    </citation>
    <scope>NUCLEOTIDE SEQUENCE [LARGE SCALE GENOMIC DNA]</scope>
    <source>
        <strain evidence="3 4">JCM 16345</strain>
    </source>
</reference>